<evidence type="ECO:0000259" key="2">
    <source>
        <dbReference type="Pfam" id="PF23057"/>
    </source>
</evidence>
<proteinExistence type="predicted"/>
<evidence type="ECO:0000313" key="3">
    <source>
        <dbReference type="EMBL" id="KAJ8342130.1"/>
    </source>
</evidence>
<feature type="compositionally biased region" description="Polar residues" evidence="1">
    <location>
        <begin position="132"/>
        <end position="142"/>
    </location>
</feature>
<name>A0A9Q1ENS5_SYNKA</name>
<reference evidence="3" key="1">
    <citation type="journal article" date="2023" name="Science">
        <title>Genome structures resolve the early diversification of teleost fishes.</title>
        <authorList>
            <person name="Parey E."/>
            <person name="Louis A."/>
            <person name="Montfort J."/>
            <person name="Bouchez O."/>
            <person name="Roques C."/>
            <person name="Iampietro C."/>
            <person name="Lluch J."/>
            <person name="Castinel A."/>
            <person name="Donnadieu C."/>
            <person name="Desvignes T."/>
            <person name="Floi Bucao C."/>
            <person name="Jouanno E."/>
            <person name="Wen M."/>
            <person name="Mejri S."/>
            <person name="Dirks R."/>
            <person name="Jansen H."/>
            <person name="Henkel C."/>
            <person name="Chen W.J."/>
            <person name="Zahm M."/>
            <person name="Cabau C."/>
            <person name="Klopp C."/>
            <person name="Thompson A.W."/>
            <person name="Robinson-Rechavi M."/>
            <person name="Braasch I."/>
            <person name="Lecointre G."/>
            <person name="Bobe J."/>
            <person name="Postlethwait J.H."/>
            <person name="Berthelot C."/>
            <person name="Roest Crollius H."/>
            <person name="Guiguen Y."/>
        </authorList>
    </citation>
    <scope>NUCLEOTIDE SEQUENCE</scope>
    <source>
        <strain evidence="3">WJC10195</strain>
    </source>
</reference>
<dbReference type="Pfam" id="PF23057">
    <property type="entry name" value="RBD_ZCCHC3_1st"/>
    <property type="match status" value="1"/>
</dbReference>
<keyword evidence="4" id="KW-1185">Reference proteome</keyword>
<sequence length="275" mass="29790">MAPSATFQSAAPGLKNTLRFQGKKDEMTPRLVFGRDLLFGPLQLQSQDILCLQQNTAESYFDANGNSESYLKKTWRDTTAICTRLHLSRSALTGAILYTLVSRGSAENVTDTDTQRRRAPCSGAETRNSWADCVDNQTPSDTTGEKIELTSEWTTPTGRKKRTRKIKLVSSSNSPAPPTAADVNPFRLLLQDLTAEEESGTSDMETAPDPKEETVAPPPPSSVSSGLPPSGAPVSQPSEASEDVSPKTLPFSLGESPPNLDRCFPDSGQNEVHYL</sequence>
<feature type="compositionally biased region" description="Basic residues" evidence="1">
    <location>
        <begin position="158"/>
        <end position="167"/>
    </location>
</feature>
<gene>
    <name evidence="3" type="ORF">SKAU_G00320580</name>
</gene>
<comment type="caution">
    <text evidence="3">The sequence shown here is derived from an EMBL/GenBank/DDBJ whole genome shotgun (WGS) entry which is preliminary data.</text>
</comment>
<evidence type="ECO:0000256" key="1">
    <source>
        <dbReference type="SAM" id="MobiDB-lite"/>
    </source>
</evidence>
<feature type="domain" description="Zinc finger CCHC" evidence="2">
    <location>
        <begin position="15"/>
        <end position="76"/>
    </location>
</feature>
<organism evidence="3 4">
    <name type="scientific">Synaphobranchus kaupii</name>
    <name type="common">Kaup's arrowtooth eel</name>
    <dbReference type="NCBI Taxonomy" id="118154"/>
    <lineage>
        <taxon>Eukaryota</taxon>
        <taxon>Metazoa</taxon>
        <taxon>Chordata</taxon>
        <taxon>Craniata</taxon>
        <taxon>Vertebrata</taxon>
        <taxon>Euteleostomi</taxon>
        <taxon>Actinopterygii</taxon>
        <taxon>Neopterygii</taxon>
        <taxon>Teleostei</taxon>
        <taxon>Anguilliformes</taxon>
        <taxon>Synaphobranchidae</taxon>
        <taxon>Synaphobranchus</taxon>
    </lineage>
</organism>
<dbReference type="AlphaFoldDB" id="A0A9Q1ENS5"/>
<feature type="region of interest" description="Disordered" evidence="1">
    <location>
        <begin position="132"/>
        <end position="275"/>
    </location>
</feature>
<feature type="compositionally biased region" description="Low complexity" evidence="1">
    <location>
        <begin position="222"/>
        <end position="235"/>
    </location>
</feature>
<protein>
    <recommendedName>
        <fullName evidence="2">Zinc finger CCHC domain-containing protein</fullName>
    </recommendedName>
</protein>
<dbReference type="Proteomes" id="UP001152622">
    <property type="component" value="Chromosome 14"/>
</dbReference>
<evidence type="ECO:0000313" key="4">
    <source>
        <dbReference type="Proteomes" id="UP001152622"/>
    </source>
</evidence>
<accession>A0A9Q1ENS5</accession>
<dbReference type="EMBL" id="JAINUF010000014">
    <property type="protein sequence ID" value="KAJ8342130.1"/>
    <property type="molecule type" value="Genomic_DNA"/>
</dbReference>
<dbReference type="InterPro" id="IPR057810">
    <property type="entry name" value="RBD_ZCCHC3_1st"/>
</dbReference>